<dbReference type="SUPFAM" id="SSF53822">
    <property type="entry name" value="Periplasmic binding protein-like I"/>
    <property type="match status" value="1"/>
</dbReference>
<keyword evidence="5" id="KW-1185">Reference proteome</keyword>
<dbReference type="InterPro" id="IPR028082">
    <property type="entry name" value="Peripla_BP_I"/>
</dbReference>
<gene>
    <name evidence="4" type="ORF">OXH55_05225</name>
</gene>
<dbReference type="RefSeq" id="WP_268048535.1">
    <property type="nucleotide sequence ID" value="NZ_JAPQES010000001.1"/>
</dbReference>
<keyword evidence="2" id="KW-0732">Signal</keyword>
<comment type="caution">
    <text evidence="4">The sequence shown here is derived from an EMBL/GenBank/DDBJ whole genome shotgun (WGS) entry which is preliminary data.</text>
</comment>
<dbReference type="EMBL" id="JAPQES010000001">
    <property type="protein sequence ID" value="MCY6370026.1"/>
    <property type="molecule type" value="Genomic_DNA"/>
</dbReference>
<organism evidence="4 5">
    <name type="scientific">Clostridium ganghwense</name>
    <dbReference type="NCBI Taxonomy" id="312089"/>
    <lineage>
        <taxon>Bacteria</taxon>
        <taxon>Bacillati</taxon>
        <taxon>Bacillota</taxon>
        <taxon>Clostridia</taxon>
        <taxon>Eubacteriales</taxon>
        <taxon>Clostridiaceae</taxon>
        <taxon>Clostridium</taxon>
    </lineage>
</organism>
<sequence>MKKKRFILIGIFLVVIALFYVNHNKPIKIAILNDFEKERSEYTTSTFLSAQIAQEEINEHGGINNRKIELMIKDTDFNDLDSIFKSLKSEKVEVIISAANSQQLIKLEPYLEKYKITCIAVNSTSVTFSNKKDYIWRVLPDDSIEIKALFDYLKRNNIGNNFAIIYDTNNLEYKDSVEGQILNLGGKILWKQALKGEAAKFSPNNIDLIKKCDLVLLLAYGKDSAFIIQNMKRKNIDKECFGLSWAADYNLIYYGGKAVEGFTFFSPKDISNRYYNYNNLIENLKKYDKNNSIISIVTYEALYLISKAYENKNKYNISFQEGLMKEKNLKLHNNTLQFNYFGDCINGEFIFKVKEGKFIKLEDN</sequence>
<accession>A0ABT4CLV7</accession>
<dbReference type="InterPro" id="IPR028081">
    <property type="entry name" value="Leu-bd"/>
</dbReference>
<dbReference type="CDD" id="cd06268">
    <property type="entry name" value="PBP1_ABC_transporter_LIVBP-like"/>
    <property type="match status" value="1"/>
</dbReference>
<evidence type="ECO:0000313" key="5">
    <source>
        <dbReference type="Proteomes" id="UP001079657"/>
    </source>
</evidence>
<evidence type="ECO:0000256" key="2">
    <source>
        <dbReference type="ARBA" id="ARBA00022729"/>
    </source>
</evidence>
<evidence type="ECO:0000256" key="1">
    <source>
        <dbReference type="ARBA" id="ARBA00010062"/>
    </source>
</evidence>
<dbReference type="Proteomes" id="UP001079657">
    <property type="component" value="Unassembled WGS sequence"/>
</dbReference>
<reference evidence="4" key="1">
    <citation type="submission" date="2022-12" db="EMBL/GenBank/DDBJ databases">
        <authorList>
            <person name="Wang J."/>
        </authorList>
    </citation>
    <scope>NUCLEOTIDE SEQUENCE</scope>
    <source>
        <strain evidence="4">HY-42-06</strain>
    </source>
</reference>
<dbReference type="InterPro" id="IPR051010">
    <property type="entry name" value="BCAA_transport"/>
</dbReference>
<evidence type="ECO:0000313" key="4">
    <source>
        <dbReference type="EMBL" id="MCY6370026.1"/>
    </source>
</evidence>
<name>A0ABT4CLV7_9CLOT</name>
<dbReference type="Gene3D" id="3.40.50.2300">
    <property type="match status" value="2"/>
</dbReference>
<dbReference type="PANTHER" id="PTHR30483">
    <property type="entry name" value="LEUCINE-SPECIFIC-BINDING PROTEIN"/>
    <property type="match status" value="1"/>
</dbReference>
<proteinExistence type="inferred from homology"/>
<comment type="similarity">
    <text evidence="1">Belongs to the leucine-binding protein family.</text>
</comment>
<protein>
    <submittedName>
        <fullName evidence="4">ABC transporter substrate-binding protein</fullName>
    </submittedName>
</protein>
<dbReference type="Pfam" id="PF13458">
    <property type="entry name" value="Peripla_BP_6"/>
    <property type="match status" value="1"/>
</dbReference>
<dbReference type="PANTHER" id="PTHR30483:SF6">
    <property type="entry name" value="PERIPLASMIC BINDING PROTEIN OF ABC TRANSPORTER FOR NATURAL AMINO ACIDS"/>
    <property type="match status" value="1"/>
</dbReference>
<feature type="domain" description="Leucine-binding protein" evidence="3">
    <location>
        <begin position="26"/>
        <end position="308"/>
    </location>
</feature>
<evidence type="ECO:0000259" key="3">
    <source>
        <dbReference type="Pfam" id="PF13458"/>
    </source>
</evidence>